<proteinExistence type="predicted"/>
<dbReference type="EMBL" id="SODV01000001">
    <property type="protein sequence ID" value="TDX01494.1"/>
    <property type="molecule type" value="Genomic_DNA"/>
</dbReference>
<comment type="caution">
    <text evidence="1">The sequence shown here is derived from an EMBL/GenBank/DDBJ whole genome shotgun (WGS) entry which is preliminary data.</text>
</comment>
<organism evidence="1 2">
    <name type="scientific">Dinghuibacter silviterrae</name>
    <dbReference type="NCBI Taxonomy" id="1539049"/>
    <lineage>
        <taxon>Bacteria</taxon>
        <taxon>Pseudomonadati</taxon>
        <taxon>Bacteroidota</taxon>
        <taxon>Chitinophagia</taxon>
        <taxon>Chitinophagales</taxon>
        <taxon>Chitinophagaceae</taxon>
        <taxon>Dinghuibacter</taxon>
    </lineage>
</organism>
<dbReference type="Proteomes" id="UP000294498">
    <property type="component" value="Unassembled WGS sequence"/>
</dbReference>
<evidence type="ECO:0000313" key="2">
    <source>
        <dbReference type="Proteomes" id="UP000294498"/>
    </source>
</evidence>
<accession>A0A4R8DT86</accession>
<dbReference type="AlphaFoldDB" id="A0A4R8DT86"/>
<protein>
    <submittedName>
        <fullName evidence="1">Uncharacterized protein</fullName>
    </submittedName>
</protein>
<name>A0A4R8DT86_9BACT</name>
<keyword evidence="2" id="KW-1185">Reference proteome</keyword>
<gene>
    <name evidence="1" type="ORF">EDB95_2530</name>
</gene>
<sequence length="78" mass="8968">MAKIKLINPEREPLTVEKLRQLTGWQDISDEQATAIIHSVDLFVRILYDVVAKEYSHCIDNQYLINLEDNSEPLNNAA</sequence>
<evidence type="ECO:0000313" key="1">
    <source>
        <dbReference type="EMBL" id="TDX01494.1"/>
    </source>
</evidence>
<reference evidence="1 2" key="1">
    <citation type="submission" date="2019-03" db="EMBL/GenBank/DDBJ databases">
        <title>Genomic Encyclopedia of Type Strains, Phase IV (KMG-IV): sequencing the most valuable type-strain genomes for metagenomic binning, comparative biology and taxonomic classification.</title>
        <authorList>
            <person name="Goeker M."/>
        </authorList>
    </citation>
    <scope>NUCLEOTIDE SEQUENCE [LARGE SCALE GENOMIC DNA]</scope>
    <source>
        <strain evidence="1 2">DSM 100059</strain>
    </source>
</reference>
<dbReference type="RefSeq" id="WP_133994077.1">
    <property type="nucleotide sequence ID" value="NZ_SODV01000001.1"/>
</dbReference>